<name>A0A221K7W2_9RHOB</name>
<dbReference type="PANTHER" id="PTHR11614">
    <property type="entry name" value="PHOSPHOLIPASE-RELATED"/>
    <property type="match status" value="1"/>
</dbReference>
<dbReference type="KEGG" id="spse:SULPSESMR1_04343"/>
<keyword evidence="2" id="KW-0614">Plasmid</keyword>
<keyword evidence="3" id="KW-1185">Reference proteome</keyword>
<evidence type="ECO:0000259" key="1">
    <source>
        <dbReference type="Pfam" id="PF12146"/>
    </source>
</evidence>
<dbReference type="Gene3D" id="3.40.50.1820">
    <property type="entry name" value="alpha/beta hydrolase"/>
    <property type="match status" value="1"/>
</dbReference>
<dbReference type="GO" id="GO:0004622">
    <property type="term" value="F:phosphatidylcholine lysophospholipase activity"/>
    <property type="evidence" value="ECO:0007669"/>
    <property type="project" value="UniProtKB-EC"/>
</dbReference>
<feature type="domain" description="Serine aminopeptidase S33" evidence="1">
    <location>
        <begin position="41"/>
        <end position="293"/>
    </location>
</feature>
<reference evidence="2 3" key="1">
    <citation type="submission" date="2017-07" db="EMBL/GenBank/DDBJ databases">
        <title>Genome Sequence of Sulfitobacter pseudonitzschiae Strain SMR1 Isolated from a culture of the Diatom Skeletonema marinoi.</title>
        <authorList>
            <person name="Topel M."/>
            <person name="Pinder M.I.M."/>
            <person name="Johansson O.N."/>
            <person name="Kourtchenko O."/>
            <person name="Godhe A."/>
            <person name="Clarke A.K."/>
        </authorList>
    </citation>
    <scope>NUCLEOTIDE SEQUENCE [LARGE SCALE GENOMIC DNA]</scope>
    <source>
        <strain evidence="2 3">SMR1</strain>
        <plasmid evidence="2 3">pSMR1-3</plasmid>
    </source>
</reference>
<accession>A0A221K7W2</accession>
<dbReference type="EMBL" id="CP022418">
    <property type="protein sequence ID" value="ASM75066.1"/>
    <property type="molecule type" value="Genomic_DNA"/>
</dbReference>
<sequence length="312" mass="34685">MEEATLYSGISAAPAHGKAYWIHTDDGVRGRVALWEPEEVSKGTVLVFPGRSDYIELYGHPVNDLVKCGYSTFVIDWRGHGLADRVTEDPKAGHVARFTDYQKDVAAMVHAAETLDLPKPWYLLGHSMGGCIGFRAVLEGLPVAACAFTAPMWDIHISPAQRFAAWPLTWAAQTLGKGHLYAPGYSDQSYILNVGFEENRLTSDFEVFQYWVNQGQKAPELHTGGPSMGWLFQALKETRSLSKSQSPNLPCISFYGDQEEVVSIAAIQDRMVRWPGGSLQKIQNAKHELLLETPETREILMAKICELFADNL</sequence>
<protein>
    <submittedName>
        <fullName evidence="2">Lysophospholipase L2</fullName>
        <ecNumber evidence="2">3.1.1.5</ecNumber>
    </submittedName>
</protein>
<dbReference type="InterPro" id="IPR051044">
    <property type="entry name" value="MAG_DAG_Lipase"/>
</dbReference>
<gene>
    <name evidence="2" type="primary">pldB</name>
    <name evidence="2" type="ORF">SULPSESMR1_04343</name>
</gene>
<geneLocation type="plasmid" evidence="2 3">
    <name>pSMR1-3</name>
</geneLocation>
<organism evidence="2 3">
    <name type="scientific">Pseudosulfitobacter pseudonitzschiae</name>
    <dbReference type="NCBI Taxonomy" id="1402135"/>
    <lineage>
        <taxon>Bacteria</taxon>
        <taxon>Pseudomonadati</taxon>
        <taxon>Pseudomonadota</taxon>
        <taxon>Alphaproteobacteria</taxon>
        <taxon>Rhodobacterales</taxon>
        <taxon>Roseobacteraceae</taxon>
        <taxon>Pseudosulfitobacter</taxon>
    </lineage>
</organism>
<dbReference type="InterPro" id="IPR022742">
    <property type="entry name" value="Hydrolase_4"/>
</dbReference>
<dbReference type="EC" id="3.1.1.5" evidence="2"/>
<dbReference type="Pfam" id="PF12146">
    <property type="entry name" value="Hydrolase_4"/>
    <property type="match status" value="1"/>
</dbReference>
<dbReference type="InterPro" id="IPR029058">
    <property type="entry name" value="AB_hydrolase_fold"/>
</dbReference>
<dbReference type="RefSeq" id="WP_089423081.1">
    <property type="nucleotide sequence ID" value="NZ_CP022418.1"/>
</dbReference>
<keyword evidence="2" id="KW-0378">Hydrolase</keyword>
<proteinExistence type="predicted"/>
<evidence type="ECO:0000313" key="2">
    <source>
        <dbReference type="EMBL" id="ASM75066.1"/>
    </source>
</evidence>
<dbReference type="OrthoDB" id="9788260at2"/>
<dbReference type="AlphaFoldDB" id="A0A221K7W2"/>
<evidence type="ECO:0000313" key="3">
    <source>
        <dbReference type="Proteomes" id="UP000199754"/>
    </source>
</evidence>
<dbReference type="SUPFAM" id="SSF53474">
    <property type="entry name" value="alpha/beta-Hydrolases"/>
    <property type="match status" value="1"/>
</dbReference>
<dbReference type="Proteomes" id="UP000199754">
    <property type="component" value="Plasmid pSMR1-3"/>
</dbReference>